<accession>E9NII5</accession>
<organism evidence="2 3">
    <name type="scientific">Enterobacter phage EcP1</name>
    <dbReference type="NCBI Taxonomy" id="942016"/>
    <lineage>
        <taxon>Viruses</taxon>
        <taxon>Duplodnaviria</taxon>
        <taxon>Heunggongvirae</taxon>
        <taxon>Uroviricota</taxon>
        <taxon>Caudoviricetes</taxon>
        <taxon>Schitoviridae</taxon>
        <taxon>Eceepunavirus</taxon>
        <taxon>Eceepunavirus EcP1</taxon>
    </lineage>
</organism>
<evidence type="ECO:0008006" key="4">
    <source>
        <dbReference type="Google" id="ProtNLM"/>
    </source>
</evidence>
<feature type="transmembrane region" description="Helical" evidence="1">
    <location>
        <begin position="97"/>
        <end position="115"/>
    </location>
</feature>
<dbReference type="Proteomes" id="UP000007263">
    <property type="component" value="Segment"/>
</dbReference>
<dbReference type="KEGG" id="vg:14006839"/>
<evidence type="ECO:0000313" key="3">
    <source>
        <dbReference type="Proteomes" id="UP000007263"/>
    </source>
</evidence>
<dbReference type="RefSeq" id="YP_007003183.1">
    <property type="nucleotide sequence ID" value="NC_019485.1"/>
</dbReference>
<feature type="transmembrane region" description="Helical" evidence="1">
    <location>
        <begin position="59"/>
        <end position="77"/>
    </location>
</feature>
<dbReference type="InterPro" id="IPR032637">
    <property type="entry name" value="Phage_holin-like"/>
</dbReference>
<dbReference type="Pfam" id="PF16931">
    <property type="entry name" value="Phage_holin_8"/>
    <property type="match status" value="1"/>
</dbReference>
<dbReference type="EMBL" id="HQ641380">
    <property type="protein sequence ID" value="ADU79211.1"/>
    <property type="molecule type" value="Genomic_DNA"/>
</dbReference>
<feature type="transmembrane region" description="Helical" evidence="1">
    <location>
        <begin position="30"/>
        <end position="47"/>
    </location>
</feature>
<dbReference type="GeneID" id="14006839"/>
<protein>
    <recommendedName>
        <fullName evidence="4">Phage holin</fullName>
    </recommendedName>
</protein>
<name>E9NII5_9CAUD</name>
<evidence type="ECO:0000256" key="1">
    <source>
        <dbReference type="SAM" id="Phobius"/>
    </source>
</evidence>
<proteinExistence type="predicted"/>
<keyword evidence="1" id="KW-1133">Transmembrane helix</keyword>
<keyword evidence="3" id="KW-1185">Reference proteome</keyword>
<sequence length="129" mass="13586">MSTAQQATSIVAGSLSGVAAEKIFPYVSSLEPSVILGAFMGATIYALSSKPIGKKKQIIFFLFSFVMGVSSLSKVAADVLSEVVGIFLPNLNVQFDTWIGALVASACAIHILLWLMNRAKNVDSKGDSA</sequence>
<keyword evidence="1" id="KW-0812">Transmembrane</keyword>
<reference evidence="2 3" key="1">
    <citation type="submission" date="2010-11" db="EMBL/GenBank/DDBJ databases">
        <title>Complete nucleotide sequence of the bacteriophage EcP1, a new member of the N4-like viruses.</title>
        <authorList>
            <person name="Zhu J."/>
            <person name="Rao X."/>
            <person name="Tan Y."/>
            <person name="Hu Z."/>
            <person name="Xiong K."/>
            <person name="Chen Z."/>
            <person name="Li S."/>
            <person name="Yang J."/>
            <person name="Jin X."/>
            <person name="Chen Y."/>
            <person name="Hu F."/>
        </authorList>
    </citation>
    <scope>NUCLEOTIDE SEQUENCE [LARGE SCALE GENOMIC DNA]</scope>
</reference>
<keyword evidence="1" id="KW-0472">Membrane</keyword>
<evidence type="ECO:0000313" key="2">
    <source>
        <dbReference type="EMBL" id="ADU79211.1"/>
    </source>
</evidence>
<gene>
    <name evidence="2" type="ORF">EcP1_gp60</name>
</gene>